<feature type="transmembrane region" description="Helical" evidence="5">
    <location>
        <begin position="140"/>
        <end position="160"/>
    </location>
</feature>
<dbReference type="InterPro" id="IPR039261">
    <property type="entry name" value="FNR_nucleotide-bd"/>
</dbReference>
<dbReference type="CDD" id="cd06200">
    <property type="entry name" value="SiR_like1"/>
    <property type="match status" value="1"/>
</dbReference>
<dbReference type="InterPro" id="IPR017938">
    <property type="entry name" value="Riboflavin_synthase-like_b-brl"/>
</dbReference>
<evidence type="ECO:0000259" key="6">
    <source>
        <dbReference type="PROSITE" id="PS50902"/>
    </source>
</evidence>
<evidence type="ECO:0008006" key="10">
    <source>
        <dbReference type="Google" id="ProtNLM"/>
    </source>
</evidence>
<evidence type="ECO:0000313" key="8">
    <source>
        <dbReference type="EMBL" id="AOA59841.1"/>
    </source>
</evidence>
<dbReference type="InterPro" id="IPR017927">
    <property type="entry name" value="FAD-bd_FR_type"/>
</dbReference>
<keyword evidence="3" id="KW-0249">Electron transport</keyword>
<evidence type="ECO:0000256" key="2">
    <source>
        <dbReference type="ARBA" id="ARBA00022643"/>
    </source>
</evidence>
<keyword evidence="5" id="KW-0472">Membrane</keyword>
<keyword evidence="1" id="KW-0285">Flavoprotein</keyword>
<reference evidence="8 9" key="1">
    <citation type="submission" date="2016-08" db="EMBL/GenBank/DDBJ databases">
        <authorList>
            <person name="Seilhamer J.J."/>
        </authorList>
    </citation>
    <scope>NUCLEOTIDE SEQUENCE [LARGE SCALE GENOMIC DNA]</scope>
    <source>
        <strain evidence="8 9">BRTC-1</strain>
    </source>
</reference>
<sequence>MLKKTFFQIHWFLGITAGLVLSIMGISGAIYSYDQQILKLINPHSYTVTVPNTEKLSPEQIYQHFVSADPNIKINSITIAEAADASSSINIVREGERRGYTMMINPYTAEKLPEVKGRDFFMFIMQLHRYLTAGEVGKQITGASTLMLIFFVLSGVYLRWPKKHSWKQWFAIKPKLKGRNFIWDLHAVVGTWVVVFYLIIACTGLYWSYDWWRNGMFKVMGVPSPQAQQMQNRANAPAQQQGGQNNNHAAANPPTQRDRQGGNPAGTNTERARPAADRAMQSNQPQERQQGRGRDHQDQHDAPNPEQIQNILQRSWQGFHQQYSTAYSSISFSIPKQVDGKIEISFVDKPAQHDRARNKAVYDYQQQKLQDIELYKDKKLNQKIMSSMLPVHRGSFFGPVFQFLFMFASLCMPLFFVTGWMLYLKRRKQKKLTLAARQHMQSSINNNDQGAVDWIICYASQTGVAEQLAWRTAGSLQEAQQSTQVLALQNLSTESLNNAQQILFVVSTYGTGDAPDSAMSFEKNVLSKTFDLSQLRYAVLALGSKEYADSYCEFGHRVDAWLSANGAQKLFDCIEVDNANNDDIARWNTALASSTQLELHSMKLEKVFDQWQLQQRDLLNPNSLGAPAYLITLQSDADILWQAGDIAEIQPANSAADIAKFLDSQQLSADSMVTPSAQRLADALWDRNLRGDIGKSSDPEQLLAQLPILPSREYSIASIPNQGDLKLVVRQQRDPQGELGLGSGWLTQHCRLGGQVALRIRSNPSFHLIDDNRPIICIGNGTGIAGLLSLLSERMHLGYHDNWLIFGERQRAHDFFMQQQLEQWQHAHMLKRLDLAFSRDQTEKIYVHHLLRQHAEHVKTWISNGAVIYVCGSIQGMASDVDHALIDILGADLLEQLRAEQRYRRDVY</sequence>
<dbReference type="PRINTS" id="PR00369">
    <property type="entry name" value="FLAVODOXIN"/>
</dbReference>
<dbReference type="GO" id="GO:0016491">
    <property type="term" value="F:oxidoreductase activity"/>
    <property type="evidence" value="ECO:0007669"/>
    <property type="project" value="InterPro"/>
</dbReference>
<proteinExistence type="predicted"/>
<keyword evidence="2" id="KW-0288">FMN</keyword>
<accession>A0A1B2M3X5</accession>
<dbReference type="GO" id="GO:0010181">
    <property type="term" value="F:FMN binding"/>
    <property type="evidence" value="ECO:0007669"/>
    <property type="project" value="InterPro"/>
</dbReference>
<evidence type="ECO:0000256" key="1">
    <source>
        <dbReference type="ARBA" id="ARBA00022630"/>
    </source>
</evidence>
<dbReference type="Gene3D" id="3.40.50.360">
    <property type="match status" value="1"/>
</dbReference>
<feature type="region of interest" description="Disordered" evidence="4">
    <location>
        <begin position="228"/>
        <end position="303"/>
    </location>
</feature>
<keyword evidence="9" id="KW-1185">Reference proteome</keyword>
<dbReference type="SUPFAM" id="SSF52218">
    <property type="entry name" value="Flavoproteins"/>
    <property type="match status" value="1"/>
</dbReference>
<keyword evidence="5" id="KW-0812">Transmembrane</keyword>
<feature type="transmembrane region" description="Helical" evidence="5">
    <location>
        <begin position="181"/>
        <end position="207"/>
    </location>
</feature>
<dbReference type="InterPro" id="IPR005625">
    <property type="entry name" value="PepSY-ass_TM"/>
</dbReference>
<dbReference type="Proteomes" id="UP000093391">
    <property type="component" value="Chromosome"/>
</dbReference>
<feature type="domain" description="FAD-binding FR-type" evidence="7">
    <location>
        <begin position="606"/>
        <end position="769"/>
    </location>
</feature>
<dbReference type="Gene3D" id="3.40.50.80">
    <property type="entry name" value="Nucleotide-binding domain of ferredoxin-NADP reductase (FNR) module"/>
    <property type="match status" value="1"/>
</dbReference>
<dbReference type="Pfam" id="PF03929">
    <property type="entry name" value="PepSY_TM"/>
    <property type="match status" value="1"/>
</dbReference>
<dbReference type="EMBL" id="CP016895">
    <property type="protein sequence ID" value="AOA59841.1"/>
    <property type="molecule type" value="Genomic_DNA"/>
</dbReference>
<dbReference type="STRING" id="1789224.BFG52_02930"/>
<dbReference type="InterPro" id="IPR001433">
    <property type="entry name" value="OxRdtase_FAD/NAD-bd"/>
</dbReference>
<dbReference type="PROSITE" id="PS51384">
    <property type="entry name" value="FAD_FR"/>
    <property type="match status" value="1"/>
</dbReference>
<dbReference type="PROSITE" id="PS50902">
    <property type="entry name" value="FLAVODOXIN_LIKE"/>
    <property type="match status" value="1"/>
</dbReference>
<evidence type="ECO:0000256" key="3">
    <source>
        <dbReference type="ARBA" id="ARBA00022982"/>
    </source>
</evidence>
<dbReference type="Pfam" id="PF00258">
    <property type="entry name" value="Flavodoxin_1"/>
    <property type="match status" value="1"/>
</dbReference>
<dbReference type="PANTHER" id="PTHR34219:SF3">
    <property type="entry name" value="BLL7967 PROTEIN"/>
    <property type="match status" value="1"/>
</dbReference>
<feature type="transmembrane region" description="Helical" evidence="5">
    <location>
        <begin position="400"/>
        <end position="424"/>
    </location>
</feature>
<dbReference type="PRINTS" id="PR00371">
    <property type="entry name" value="FPNCR"/>
</dbReference>
<dbReference type="KEGG" id="ala:BFG52_02930"/>
<dbReference type="Pfam" id="PF00175">
    <property type="entry name" value="NAD_binding_1"/>
    <property type="match status" value="1"/>
</dbReference>
<keyword evidence="3" id="KW-0813">Transport</keyword>
<evidence type="ECO:0000256" key="4">
    <source>
        <dbReference type="SAM" id="MobiDB-lite"/>
    </source>
</evidence>
<dbReference type="InterPro" id="IPR008254">
    <property type="entry name" value="Flavodoxin/NO_synth"/>
</dbReference>
<dbReference type="OrthoDB" id="9816402at2"/>
<evidence type="ECO:0000259" key="7">
    <source>
        <dbReference type="PROSITE" id="PS51384"/>
    </source>
</evidence>
<evidence type="ECO:0000256" key="5">
    <source>
        <dbReference type="SAM" id="Phobius"/>
    </source>
</evidence>
<keyword evidence="5" id="KW-1133">Transmembrane helix</keyword>
<protein>
    <recommendedName>
        <fullName evidence="10">Sulfite reductase subunit alpha</fullName>
    </recommendedName>
</protein>
<dbReference type="InterPro" id="IPR029039">
    <property type="entry name" value="Flavoprotein-like_sf"/>
</dbReference>
<feature type="compositionally biased region" description="Low complexity" evidence="4">
    <location>
        <begin position="228"/>
        <end position="255"/>
    </location>
</feature>
<feature type="domain" description="Flavodoxin-like" evidence="6">
    <location>
        <begin position="454"/>
        <end position="592"/>
    </location>
</feature>
<evidence type="ECO:0000313" key="9">
    <source>
        <dbReference type="Proteomes" id="UP000093391"/>
    </source>
</evidence>
<dbReference type="InterPro" id="IPR001094">
    <property type="entry name" value="Flavdoxin-like"/>
</dbReference>
<gene>
    <name evidence="8" type="ORF">BFG52_02930</name>
</gene>
<dbReference type="RefSeq" id="WP_067559044.1">
    <property type="nucleotide sequence ID" value="NZ_CP016895.1"/>
</dbReference>
<dbReference type="PANTHER" id="PTHR34219">
    <property type="entry name" value="IRON-REGULATED INNER MEMBRANE PROTEIN-RELATED"/>
    <property type="match status" value="1"/>
</dbReference>
<dbReference type="InterPro" id="IPR001709">
    <property type="entry name" value="Flavoprot_Pyr_Nucl_cyt_Rdtase"/>
</dbReference>
<dbReference type="SUPFAM" id="SSF52343">
    <property type="entry name" value="Ferredoxin reductase-like, C-terminal NADP-linked domain"/>
    <property type="match status" value="1"/>
</dbReference>
<dbReference type="AlphaFoldDB" id="A0A1B2M3X5"/>
<organism evidence="8 9">
    <name type="scientific">Acinetobacter larvae</name>
    <dbReference type="NCBI Taxonomy" id="1789224"/>
    <lineage>
        <taxon>Bacteria</taxon>
        <taxon>Pseudomonadati</taxon>
        <taxon>Pseudomonadota</taxon>
        <taxon>Gammaproteobacteria</taxon>
        <taxon>Moraxellales</taxon>
        <taxon>Moraxellaceae</taxon>
        <taxon>Acinetobacter</taxon>
    </lineage>
</organism>
<name>A0A1B2M3X5_9GAMM</name>
<dbReference type="SUPFAM" id="SSF63380">
    <property type="entry name" value="Riboflavin synthase domain-like"/>
    <property type="match status" value="1"/>
</dbReference>
<feature type="compositionally biased region" description="Basic and acidic residues" evidence="4">
    <location>
        <begin position="289"/>
        <end position="303"/>
    </location>
</feature>
<feature type="transmembrane region" description="Helical" evidence="5">
    <location>
        <begin position="12"/>
        <end position="33"/>
    </location>
</feature>